<proteinExistence type="predicted"/>
<evidence type="ECO:0000313" key="1">
    <source>
        <dbReference type="EMBL" id="MDY3561673.1"/>
    </source>
</evidence>
<protein>
    <submittedName>
        <fullName evidence="1">Prepilin-type N-terminal cleavage/methylation domain-containing protein</fullName>
    </submittedName>
</protein>
<organism evidence="1 2">
    <name type="scientific">Gemmata algarum</name>
    <dbReference type="NCBI Taxonomy" id="2975278"/>
    <lineage>
        <taxon>Bacteria</taxon>
        <taxon>Pseudomonadati</taxon>
        <taxon>Planctomycetota</taxon>
        <taxon>Planctomycetia</taxon>
        <taxon>Gemmatales</taxon>
        <taxon>Gemmataceae</taxon>
        <taxon>Gemmata</taxon>
    </lineage>
</organism>
<reference evidence="2" key="1">
    <citation type="journal article" date="2023" name="Mar. Drugs">
        <title>Gemmata algarum, a Novel Planctomycete Isolated from an Algal Mat, Displays Antimicrobial Activity.</title>
        <authorList>
            <person name="Kumar G."/>
            <person name="Kallscheuer N."/>
            <person name="Kashif M."/>
            <person name="Ahamad S."/>
            <person name="Jagadeeshwari U."/>
            <person name="Pannikurungottu S."/>
            <person name="Haufschild T."/>
            <person name="Kabuu M."/>
            <person name="Sasikala C."/>
            <person name="Jogler C."/>
            <person name="Ramana C."/>
        </authorList>
    </citation>
    <scope>NUCLEOTIDE SEQUENCE [LARGE SCALE GENOMIC DNA]</scope>
    <source>
        <strain evidence="2">JC673</strain>
    </source>
</reference>
<dbReference type="SUPFAM" id="SSF54523">
    <property type="entry name" value="Pili subunits"/>
    <property type="match status" value="1"/>
</dbReference>
<dbReference type="Gene3D" id="3.30.700.10">
    <property type="entry name" value="Glycoprotein, Type 4 Pilin"/>
    <property type="match status" value="1"/>
</dbReference>
<dbReference type="EMBL" id="JAXBLV010000199">
    <property type="protein sequence ID" value="MDY3561673.1"/>
    <property type="molecule type" value="Genomic_DNA"/>
</dbReference>
<dbReference type="RefSeq" id="WP_320688041.1">
    <property type="nucleotide sequence ID" value="NZ_JAXBLV010000199.1"/>
</dbReference>
<dbReference type="Pfam" id="PF07963">
    <property type="entry name" value="N_methyl"/>
    <property type="match status" value="1"/>
</dbReference>
<name>A0ABU5F5Y2_9BACT</name>
<evidence type="ECO:0000313" key="2">
    <source>
        <dbReference type="Proteomes" id="UP001272242"/>
    </source>
</evidence>
<gene>
    <name evidence="1" type="ORF">R5W23_002954</name>
</gene>
<dbReference type="InterPro" id="IPR012902">
    <property type="entry name" value="N_methyl_site"/>
</dbReference>
<comment type="caution">
    <text evidence="1">The sequence shown here is derived from an EMBL/GenBank/DDBJ whole genome shotgun (WGS) entry which is preliminary data.</text>
</comment>
<dbReference type="InterPro" id="IPR045584">
    <property type="entry name" value="Pilin-like"/>
</dbReference>
<dbReference type="NCBIfam" id="TIGR02532">
    <property type="entry name" value="IV_pilin_GFxxxE"/>
    <property type="match status" value="1"/>
</dbReference>
<keyword evidence="2" id="KW-1185">Reference proteome</keyword>
<accession>A0ABU5F5Y2</accession>
<dbReference type="Proteomes" id="UP001272242">
    <property type="component" value="Unassembled WGS sequence"/>
</dbReference>
<sequence>MKRHRPRRGYTLFELVVVLALLLLLAAVVLPGIGVFEGDTRQRAGADAVRAELAQARARARDESKPYRVAISEDGRRLRREADGPDFGSAAGEPGSGSAACVDLEFERVTAEVQTLDGGAASGESGWITVATVLPDGSCREDGALVVFKDGNKTPLYVQVRGLTGSSRVVPNPNGTVK</sequence>